<proteinExistence type="predicted"/>
<organism evidence="2">
    <name type="scientific">termite gut metagenome</name>
    <dbReference type="NCBI Taxonomy" id="433724"/>
    <lineage>
        <taxon>unclassified sequences</taxon>
        <taxon>metagenomes</taxon>
        <taxon>organismal metagenomes</taxon>
    </lineage>
</organism>
<dbReference type="CDD" id="cd10944">
    <property type="entry name" value="CE4_SmPgdA_like"/>
    <property type="match status" value="1"/>
</dbReference>
<dbReference type="PROSITE" id="PS51677">
    <property type="entry name" value="NODB"/>
    <property type="match status" value="1"/>
</dbReference>
<dbReference type="InterPro" id="IPR050248">
    <property type="entry name" value="Polysacc_deacetylase_ArnD"/>
</dbReference>
<evidence type="ECO:0000313" key="2">
    <source>
        <dbReference type="EMBL" id="CCO20821.1"/>
    </source>
</evidence>
<accession>S0DFZ7</accession>
<protein>
    <submittedName>
        <fullName evidence="2">Carbohydrate esterase family 4 protein</fullName>
    </submittedName>
</protein>
<dbReference type="Pfam" id="PF01522">
    <property type="entry name" value="Polysacc_deac_1"/>
    <property type="match status" value="1"/>
</dbReference>
<feature type="domain" description="NodB homology" evidence="1">
    <location>
        <begin position="57"/>
        <end position="250"/>
    </location>
</feature>
<reference evidence="2" key="2">
    <citation type="journal article" date="2013" name="Biotechnol. Biofuels">
        <title>Mining for hemicellulases in the fungus-growing termite Pseudacanthotermes militaris using functional metagenomics.</title>
        <authorList>
            <person name="Bastien G."/>
            <person name="Arnal G."/>
            <person name="Bozonnet S."/>
            <person name="Laguerre S."/>
            <person name="Ferreira F."/>
            <person name="Faure R."/>
            <person name="Henrissat B."/>
            <person name="Lefevre F."/>
            <person name="Robe P."/>
            <person name="Bouchez O."/>
            <person name="Noirot C."/>
            <person name="Dumon C."/>
            <person name="O'Donohue M."/>
        </authorList>
    </citation>
    <scope>NUCLEOTIDE SEQUENCE</scope>
</reference>
<evidence type="ECO:0000259" key="1">
    <source>
        <dbReference type="PROSITE" id="PS51677"/>
    </source>
</evidence>
<gene>
    <name evidence="2" type="ORF">BN138_9</name>
</gene>
<reference evidence="2" key="1">
    <citation type="submission" date="2012-10" db="EMBL/GenBank/DDBJ databases">
        <authorList>
            <person name="Sandrine L."/>
        </authorList>
    </citation>
    <scope>NUCLEOTIDE SEQUENCE</scope>
</reference>
<dbReference type="EMBL" id="HF548270">
    <property type="protein sequence ID" value="CCO20821.1"/>
    <property type="molecule type" value="Genomic_DNA"/>
</dbReference>
<dbReference type="InterPro" id="IPR002509">
    <property type="entry name" value="NODB_dom"/>
</dbReference>
<dbReference type="PANTHER" id="PTHR10587">
    <property type="entry name" value="GLYCOSYL TRANSFERASE-RELATED"/>
    <property type="match status" value="1"/>
</dbReference>
<dbReference type="AlphaFoldDB" id="S0DFZ7"/>
<sequence length="256" mass="28772">MSIKSKFELTAIYVTAVMLVASLISLGVRASEAGSIEERYPSLYAENIVEMTVPEQKTVYLTFDDGPSRNTEKILDILKEENVKATFFVCAQCAESVDVPALLQRILAEGHEIGLHSYMHDYGKVYRSLEDYLEDLNKINDYIFESAGYKSNILRFPGGSKSSNASSELMKRIIAEVTRRGYRYYDWNIDSGDSTTEVNSAGYLSGKIIKNTKDRQQVIVLMHDSPGPKTTPEAVKIAIPALREQRYVFDRLTPSV</sequence>
<dbReference type="GO" id="GO:0016810">
    <property type="term" value="F:hydrolase activity, acting on carbon-nitrogen (but not peptide) bonds"/>
    <property type="evidence" value="ECO:0007669"/>
    <property type="project" value="InterPro"/>
</dbReference>
<dbReference type="InterPro" id="IPR011330">
    <property type="entry name" value="Glyco_hydro/deAcase_b/a-brl"/>
</dbReference>
<dbReference type="PANTHER" id="PTHR10587:SF125">
    <property type="entry name" value="POLYSACCHARIDE DEACETYLASE YHEN-RELATED"/>
    <property type="match status" value="1"/>
</dbReference>
<dbReference type="Gene3D" id="3.20.20.370">
    <property type="entry name" value="Glycoside hydrolase/deacetylase"/>
    <property type="match status" value="1"/>
</dbReference>
<dbReference type="GO" id="GO:0005975">
    <property type="term" value="P:carbohydrate metabolic process"/>
    <property type="evidence" value="ECO:0007669"/>
    <property type="project" value="InterPro"/>
</dbReference>
<name>S0DFZ7_9ZZZZ</name>
<dbReference type="SUPFAM" id="SSF88713">
    <property type="entry name" value="Glycoside hydrolase/deacetylase"/>
    <property type="match status" value="1"/>
</dbReference>